<comment type="subcellular location">
    <subcellularLocation>
        <location evidence="10">Cell membrane</location>
        <topology evidence="10">Multi-pass membrane protein</topology>
    </subcellularLocation>
    <subcellularLocation>
        <location evidence="1">Membrane</location>
        <topology evidence="1">Multi-pass membrane protein</topology>
    </subcellularLocation>
</comment>
<evidence type="ECO:0000256" key="8">
    <source>
        <dbReference type="ARBA" id="ARBA00022989"/>
    </source>
</evidence>
<evidence type="ECO:0000256" key="4">
    <source>
        <dbReference type="ARBA" id="ARBA00022660"/>
    </source>
</evidence>
<sequence length="350" mass="39453">MNIWMLLAMIFMIFLVIFQIAKASEYVSVLKGEKKSREQANSINAVLMIVFLVVGLIGAYYCHKHLTPMTLFPQGSASEEGKEIDKMFIITLVLTGIIFVATQICLFVFSYLYREKEGRKSFYFPHNNTLELIWTIVPAIALTVLVVFGLRHWYKITGDAPANSMVVEITGQQFGWIYRYPGNDKVLGKRSFKLINAAESNVLGQDWADSHNNDDLMPSKMYLVKGVPVKLIIGSKDVIHDVGLPHFRLKMDAVPGIPTTLWFTPNRTTAEMRAETKNEEFEYEIVCDQLCGNSHYAMRGVIEVVTQEEFDKIMSEVKPNYFAAFPDKDPANAKKEAAPAADSVVAKATK</sequence>
<dbReference type="Gene3D" id="2.60.40.420">
    <property type="entry name" value="Cupredoxins - blue copper proteins"/>
    <property type="match status" value="1"/>
</dbReference>
<comment type="function">
    <text evidence="11">Subunits I and II form the functional core of the enzyme complex. Electrons originating in cytochrome c are transferred via heme a and Cu(A) to the binuclear center formed by heme a3 and Cu(B).</text>
</comment>
<dbReference type="Gene3D" id="1.10.287.90">
    <property type="match status" value="1"/>
</dbReference>
<keyword evidence="3 10" id="KW-0813">Transport</keyword>
<dbReference type="PROSITE" id="PS50999">
    <property type="entry name" value="COX2_TM"/>
    <property type="match status" value="1"/>
</dbReference>
<dbReference type="InterPro" id="IPR008972">
    <property type="entry name" value="Cupredoxin"/>
</dbReference>
<dbReference type="PANTHER" id="PTHR22888:SF9">
    <property type="entry name" value="CYTOCHROME C OXIDASE SUBUNIT 2"/>
    <property type="match status" value="1"/>
</dbReference>
<dbReference type="RefSeq" id="WP_407030789.1">
    <property type="nucleotide sequence ID" value="NZ_JAQGEF010000006.1"/>
</dbReference>
<feature type="domain" description="Cytochrome oxidase subunit II transmembrane region profile" evidence="14">
    <location>
        <begin position="65"/>
        <end position="160"/>
    </location>
</feature>
<evidence type="ECO:0000259" key="14">
    <source>
        <dbReference type="PROSITE" id="PS50999"/>
    </source>
</evidence>
<evidence type="ECO:0000256" key="3">
    <source>
        <dbReference type="ARBA" id="ARBA00022448"/>
    </source>
</evidence>
<evidence type="ECO:0000256" key="10">
    <source>
        <dbReference type="RuleBase" id="RU000456"/>
    </source>
</evidence>
<dbReference type="InterPro" id="IPR036257">
    <property type="entry name" value="Cyt_c_oxidase_su2_TM_sf"/>
</dbReference>
<keyword evidence="4 10" id="KW-0679">Respiratory chain</keyword>
<dbReference type="SUPFAM" id="SSF49503">
    <property type="entry name" value="Cupredoxins"/>
    <property type="match status" value="1"/>
</dbReference>
<reference evidence="15 16" key="1">
    <citation type="submission" date="2022-12" db="EMBL/GenBank/DDBJ databases">
        <title>Chitinophagaceae gen. sp. nov., a new member of the family Chitinophagaceae, isolated from soil in a chemical factory.</title>
        <authorList>
            <person name="Ke Z."/>
        </authorList>
    </citation>
    <scope>NUCLEOTIDE SEQUENCE [LARGE SCALE GENOMIC DNA]</scope>
    <source>
        <strain evidence="15 16">LY-5</strain>
    </source>
</reference>
<evidence type="ECO:0000256" key="9">
    <source>
        <dbReference type="ARBA" id="ARBA00023136"/>
    </source>
</evidence>
<dbReference type="Proteomes" id="UP001210231">
    <property type="component" value="Unassembled WGS sequence"/>
</dbReference>
<comment type="caution">
    <text evidence="15">The sequence shown here is derived from an EMBL/GenBank/DDBJ whole genome shotgun (WGS) entry which is preliminary data.</text>
</comment>
<dbReference type="InterPro" id="IPR011759">
    <property type="entry name" value="Cyt_c_oxidase_su2_TM_dom"/>
</dbReference>
<dbReference type="Pfam" id="PF00116">
    <property type="entry name" value="COX2"/>
    <property type="match status" value="1"/>
</dbReference>
<evidence type="ECO:0000313" key="15">
    <source>
        <dbReference type="EMBL" id="MDA3614462.1"/>
    </source>
</evidence>
<dbReference type="Pfam" id="PF02790">
    <property type="entry name" value="COX2_TM"/>
    <property type="match status" value="1"/>
</dbReference>
<keyword evidence="7 10" id="KW-0249">Electron transport</keyword>
<proteinExistence type="inferred from homology"/>
<comment type="cofactor">
    <cofactor evidence="11">
        <name>Cu cation</name>
        <dbReference type="ChEBI" id="CHEBI:23378"/>
    </cofactor>
    <text evidence="11">Binds a copper A center.</text>
</comment>
<feature type="transmembrane region" description="Helical" evidence="12">
    <location>
        <begin position="132"/>
        <end position="150"/>
    </location>
</feature>
<evidence type="ECO:0000256" key="11">
    <source>
        <dbReference type="RuleBase" id="RU004024"/>
    </source>
</evidence>
<feature type="transmembrane region" description="Helical" evidence="12">
    <location>
        <begin position="88"/>
        <end position="112"/>
    </location>
</feature>
<evidence type="ECO:0000256" key="1">
    <source>
        <dbReference type="ARBA" id="ARBA00004141"/>
    </source>
</evidence>
<keyword evidence="11" id="KW-0479">Metal-binding</keyword>
<evidence type="ECO:0000256" key="7">
    <source>
        <dbReference type="ARBA" id="ARBA00022982"/>
    </source>
</evidence>
<protein>
    <recommendedName>
        <fullName evidence="11">Cytochrome c oxidase subunit 2</fullName>
        <ecNumber evidence="11">7.1.1.9</ecNumber>
    </recommendedName>
</protein>
<name>A0ABT4UHY9_9BACT</name>
<keyword evidence="5 10" id="KW-0812">Transmembrane</keyword>
<dbReference type="InterPro" id="IPR002429">
    <property type="entry name" value="CcO_II-like_C"/>
</dbReference>
<evidence type="ECO:0000313" key="16">
    <source>
        <dbReference type="Proteomes" id="UP001210231"/>
    </source>
</evidence>
<feature type="domain" description="Cytochrome oxidase subunit II copper A binding" evidence="13">
    <location>
        <begin position="162"/>
        <end position="316"/>
    </location>
</feature>
<dbReference type="SUPFAM" id="SSF81464">
    <property type="entry name" value="Cytochrome c oxidase subunit II-like, transmembrane region"/>
    <property type="match status" value="1"/>
</dbReference>
<evidence type="ECO:0000256" key="12">
    <source>
        <dbReference type="SAM" id="Phobius"/>
    </source>
</evidence>
<keyword evidence="11" id="KW-0186">Copper</keyword>
<comment type="catalytic activity">
    <reaction evidence="11">
        <text>4 Fe(II)-[cytochrome c] + O2 + 8 H(+)(in) = 4 Fe(III)-[cytochrome c] + 2 H2O + 4 H(+)(out)</text>
        <dbReference type="Rhea" id="RHEA:11436"/>
        <dbReference type="Rhea" id="RHEA-COMP:10350"/>
        <dbReference type="Rhea" id="RHEA-COMP:14399"/>
        <dbReference type="ChEBI" id="CHEBI:15377"/>
        <dbReference type="ChEBI" id="CHEBI:15378"/>
        <dbReference type="ChEBI" id="CHEBI:15379"/>
        <dbReference type="ChEBI" id="CHEBI:29033"/>
        <dbReference type="ChEBI" id="CHEBI:29034"/>
        <dbReference type="EC" id="7.1.1.9"/>
    </reaction>
</comment>
<dbReference type="EMBL" id="JAQGEF010000006">
    <property type="protein sequence ID" value="MDA3614462.1"/>
    <property type="molecule type" value="Genomic_DNA"/>
</dbReference>
<keyword evidence="16" id="KW-1185">Reference proteome</keyword>
<evidence type="ECO:0000256" key="5">
    <source>
        <dbReference type="ARBA" id="ARBA00022692"/>
    </source>
</evidence>
<keyword evidence="6" id="KW-1278">Translocase</keyword>
<keyword evidence="8 12" id="KW-1133">Transmembrane helix</keyword>
<dbReference type="PRINTS" id="PR01166">
    <property type="entry name" value="CYCOXIDASEII"/>
</dbReference>
<evidence type="ECO:0000256" key="2">
    <source>
        <dbReference type="ARBA" id="ARBA00007866"/>
    </source>
</evidence>
<evidence type="ECO:0000256" key="6">
    <source>
        <dbReference type="ARBA" id="ARBA00022967"/>
    </source>
</evidence>
<accession>A0ABT4UHY9</accession>
<dbReference type="EC" id="7.1.1.9" evidence="11"/>
<comment type="similarity">
    <text evidence="2 10">Belongs to the cytochrome c oxidase subunit 2 family.</text>
</comment>
<keyword evidence="9 12" id="KW-0472">Membrane</keyword>
<dbReference type="PANTHER" id="PTHR22888">
    <property type="entry name" value="CYTOCHROME C OXIDASE, SUBUNIT II"/>
    <property type="match status" value="1"/>
</dbReference>
<evidence type="ECO:0000259" key="13">
    <source>
        <dbReference type="PROSITE" id="PS50857"/>
    </source>
</evidence>
<feature type="transmembrane region" description="Helical" evidence="12">
    <location>
        <begin position="42"/>
        <end position="62"/>
    </location>
</feature>
<organism evidence="15 16">
    <name type="scientific">Polluticaenibacter yanchengensis</name>
    <dbReference type="NCBI Taxonomy" id="3014562"/>
    <lineage>
        <taxon>Bacteria</taxon>
        <taxon>Pseudomonadati</taxon>
        <taxon>Bacteroidota</taxon>
        <taxon>Chitinophagia</taxon>
        <taxon>Chitinophagales</taxon>
        <taxon>Chitinophagaceae</taxon>
        <taxon>Polluticaenibacter</taxon>
    </lineage>
</organism>
<gene>
    <name evidence="15" type="ORF">O3P16_06555</name>
</gene>
<dbReference type="PROSITE" id="PS50857">
    <property type="entry name" value="COX2_CUA"/>
    <property type="match status" value="1"/>
</dbReference>
<dbReference type="InterPro" id="IPR045187">
    <property type="entry name" value="CcO_II"/>
</dbReference>